<feature type="compositionally biased region" description="Basic and acidic residues" evidence="1">
    <location>
        <begin position="112"/>
        <end position="121"/>
    </location>
</feature>
<protein>
    <submittedName>
        <fullName evidence="2">Uncharacterized protein</fullName>
    </submittedName>
</protein>
<name>A0A1X6NLD7_PORUM</name>
<keyword evidence="3" id="KW-1185">Reference proteome</keyword>
<dbReference type="EMBL" id="KV919560">
    <property type="protein sequence ID" value="OSX69424.1"/>
    <property type="molecule type" value="Genomic_DNA"/>
</dbReference>
<dbReference type="Proteomes" id="UP000218209">
    <property type="component" value="Unassembled WGS sequence"/>
</dbReference>
<sequence length="121" mass="13558">MDQTSRPRPRRLQSLPHQSRRRRCPPQVTASLTPRTQQQPWPPHPLRRHRRHGRRRGHGRRPRDQRPSTAPRATAGEPPPVASAARITFGSEAGAPGGNSGRRGRRACSTGRLERPAGGRR</sequence>
<organism evidence="2 3">
    <name type="scientific">Porphyra umbilicalis</name>
    <name type="common">Purple laver</name>
    <name type="synonym">Red alga</name>
    <dbReference type="NCBI Taxonomy" id="2786"/>
    <lineage>
        <taxon>Eukaryota</taxon>
        <taxon>Rhodophyta</taxon>
        <taxon>Bangiophyceae</taxon>
        <taxon>Bangiales</taxon>
        <taxon>Bangiaceae</taxon>
        <taxon>Porphyra</taxon>
    </lineage>
</organism>
<evidence type="ECO:0000256" key="1">
    <source>
        <dbReference type="SAM" id="MobiDB-lite"/>
    </source>
</evidence>
<reference evidence="2 3" key="1">
    <citation type="submission" date="2017-03" db="EMBL/GenBank/DDBJ databases">
        <title>WGS assembly of Porphyra umbilicalis.</title>
        <authorList>
            <person name="Brawley S.H."/>
            <person name="Blouin N.A."/>
            <person name="Ficko-Blean E."/>
            <person name="Wheeler G.L."/>
            <person name="Lohr M."/>
            <person name="Goodson H.V."/>
            <person name="Jenkins J.W."/>
            <person name="Blaby-Haas C.E."/>
            <person name="Helliwell K.E."/>
            <person name="Chan C."/>
            <person name="Marriage T."/>
            <person name="Bhattacharya D."/>
            <person name="Klein A.S."/>
            <person name="Badis Y."/>
            <person name="Brodie J."/>
            <person name="Cao Y."/>
            <person name="Collen J."/>
            <person name="Dittami S.M."/>
            <person name="Gachon C.M."/>
            <person name="Green B.R."/>
            <person name="Karpowicz S."/>
            <person name="Kim J.W."/>
            <person name="Kudahl U."/>
            <person name="Lin S."/>
            <person name="Michel G."/>
            <person name="Mittag M."/>
            <person name="Olson B.J."/>
            <person name="Pangilinan J."/>
            <person name="Peng Y."/>
            <person name="Qiu H."/>
            <person name="Shu S."/>
            <person name="Singer J.T."/>
            <person name="Smith A.G."/>
            <person name="Sprecher B.N."/>
            <person name="Wagner V."/>
            <person name="Wang W."/>
            <person name="Wang Z.-Y."/>
            <person name="Yan J."/>
            <person name="Yarish C."/>
            <person name="Zoeuner-Riek S."/>
            <person name="Zhuang Y."/>
            <person name="Zou Y."/>
            <person name="Lindquist E.A."/>
            <person name="Grimwood J."/>
            <person name="Barry K."/>
            <person name="Rokhsar D.S."/>
            <person name="Schmutz J."/>
            <person name="Stiller J.W."/>
            <person name="Grossman A.R."/>
            <person name="Prochnik S.E."/>
        </authorList>
    </citation>
    <scope>NUCLEOTIDE SEQUENCE [LARGE SCALE GENOMIC DNA]</scope>
    <source>
        <strain evidence="2">4086291</strain>
    </source>
</reference>
<feature type="compositionally biased region" description="Basic residues" evidence="1">
    <location>
        <begin position="45"/>
        <end position="63"/>
    </location>
</feature>
<evidence type="ECO:0000313" key="2">
    <source>
        <dbReference type="EMBL" id="OSX69424.1"/>
    </source>
</evidence>
<accession>A0A1X6NLD7</accession>
<dbReference type="AlphaFoldDB" id="A0A1X6NLD7"/>
<proteinExistence type="predicted"/>
<feature type="region of interest" description="Disordered" evidence="1">
    <location>
        <begin position="1"/>
        <end position="121"/>
    </location>
</feature>
<evidence type="ECO:0000313" key="3">
    <source>
        <dbReference type="Proteomes" id="UP000218209"/>
    </source>
</evidence>
<gene>
    <name evidence="2" type="ORF">BU14_1525s0001</name>
</gene>